<keyword evidence="4" id="KW-1185">Reference proteome</keyword>
<evidence type="ECO:0000313" key="4">
    <source>
        <dbReference type="Proteomes" id="UP000273778"/>
    </source>
</evidence>
<dbReference type="Proteomes" id="UP000273778">
    <property type="component" value="Chromosome"/>
</dbReference>
<dbReference type="OrthoDB" id="6271529at2"/>
<dbReference type="RefSeq" id="WP_124013171.1">
    <property type="nucleotide sequence ID" value="NZ_CP034073.1"/>
</dbReference>
<reference evidence="5" key="2">
    <citation type="submission" date="2018-11" db="EMBL/GenBank/DDBJ databases">
        <title>Shewanella sp. R106.</title>
        <authorList>
            <person name="Hwang Y.J."/>
            <person name="Hwang C.Y."/>
        </authorList>
    </citation>
    <scope>NUCLEOTIDE SEQUENCE [LARGE SCALE GENOMIC DNA]</scope>
    <source>
        <strain evidence="5">R106</strain>
    </source>
</reference>
<evidence type="ECO:0000313" key="2">
    <source>
        <dbReference type="EMBL" id="AZG33970.1"/>
    </source>
</evidence>
<evidence type="ECO:0000256" key="1">
    <source>
        <dbReference type="SAM" id="SignalP"/>
    </source>
</evidence>
<dbReference type="EMBL" id="CP034073">
    <property type="protein sequence ID" value="AZG33970.1"/>
    <property type="molecule type" value="Genomic_DNA"/>
</dbReference>
<feature type="chain" id="PRO_5018266729" description="Secreted protein" evidence="1">
    <location>
        <begin position="31"/>
        <end position="196"/>
    </location>
</feature>
<dbReference type="AlphaFoldDB" id="A0A3N4E3U9"/>
<evidence type="ECO:0008006" key="6">
    <source>
        <dbReference type="Google" id="ProtNLM"/>
    </source>
</evidence>
<evidence type="ECO:0000313" key="5">
    <source>
        <dbReference type="Proteomes" id="UP000278855"/>
    </source>
</evidence>
<reference evidence="3" key="3">
    <citation type="submission" date="2018-11" db="EMBL/GenBank/DDBJ databases">
        <authorList>
            <person name="Hwang Y.J."/>
            <person name="Hwang C.Y."/>
        </authorList>
    </citation>
    <scope>NUCLEOTIDE SEQUENCE</scope>
    <source>
        <strain evidence="3">R106</strain>
    </source>
</reference>
<dbReference type="EMBL" id="RKKB01000005">
    <property type="protein sequence ID" value="RPA31392.1"/>
    <property type="molecule type" value="Genomic_DNA"/>
</dbReference>
<sequence>MVRSLFTQKGRSIFLLMAMLLLTHSASAYADKVTLNTFCSQLAGEWQGSAANPNVYPKKVTTSVMCSADRRNLFISVSRGSRFTNSETWWFRQQNDHILLVYANGVTDDVSQELTLYEQAGRYSFLGKGEINQRPALVQLQFDPIIDDTDTSADQAILGWQWQQSAHYLDDDSEQYQVVRAISLLKPSAEETQLTE</sequence>
<keyword evidence="1" id="KW-0732">Signal</keyword>
<proteinExistence type="predicted"/>
<name>A0A3N4E3U9_9GAMM</name>
<dbReference type="Proteomes" id="UP000278855">
    <property type="component" value="Unassembled WGS sequence"/>
</dbReference>
<protein>
    <recommendedName>
        <fullName evidence="6">Secreted protein</fullName>
    </recommendedName>
</protein>
<accession>A0A3N4E3U9</accession>
<organism evidence="3 5">
    <name type="scientific">Shewanella psychromarinicola</name>
    <dbReference type="NCBI Taxonomy" id="2487742"/>
    <lineage>
        <taxon>Bacteria</taxon>
        <taxon>Pseudomonadati</taxon>
        <taxon>Pseudomonadota</taxon>
        <taxon>Gammaproteobacteria</taxon>
        <taxon>Alteromonadales</taxon>
        <taxon>Shewanellaceae</taxon>
        <taxon>Shewanella</taxon>
    </lineage>
</organism>
<evidence type="ECO:0000313" key="3">
    <source>
        <dbReference type="EMBL" id="RPA31392.1"/>
    </source>
</evidence>
<feature type="signal peptide" evidence="1">
    <location>
        <begin position="1"/>
        <end position="30"/>
    </location>
</feature>
<reference evidence="2 4" key="1">
    <citation type="submission" date="2018-11" db="EMBL/GenBank/DDBJ databases">
        <title>Shewanella sp. M2.</title>
        <authorList>
            <person name="Hwang Y.J."/>
            <person name="Hwang C.Y."/>
        </authorList>
    </citation>
    <scope>NUCLEOTIDE SEQUENCE [LARGE SCALE GENOMIC DNA]</scope>
    <source>
        <strain evidence="2 4">M2</strain>
    </source>
</reference>
<dbReference type="KEGG" id="spsr:EGC80_02835"/>
<gene>
    <name evidence="3" type="ORF">EGC77_13435</name>
    <name evidence="2" type="ORF">EGC80_02835</name>
</gene>